<dbReference type="Proteomes" id="UP000581769">
    <property type="component" value="Unassembled WGS sequence"/>
</dbReference>
<evidence type="ECO:0000256" key="1">
    <source>
        <dbReference type="SAM" id="Phobius"/>
    </source>
</evidence>
<sequence length="162" mass="16811">MIGNVSQRIGSRRGRARAGRVLVGLAGVVTTGGALAADFLVPATARQHQRNPRWPAHAKFHNAQYIVMCGLLGGTGLKLLTSDKGDPDRNLRVAAALLSTPWLGMYGATLFPGTAVVDEEFAALPNRKVLGIDGNLFAGTACLALLAAGVRLAKQPRSGSGG</sequence>
<evidence type="ECO:0008006" key="4">
    <source>
        <dbReference type="Google" id="ProtNLM"/>
    </source>
</evidence>
<keyword evidence="3" id="KW-1185">Reference proteome</keyword>
<name>A0A840IQG3_9PSEU</name>
<evidence type="ECO:0000313" key="3">
    <source>
        <dbReference type="Proteomes" id="UP000581769"/>
    </source>
</evidence>
<keyword evidence="1" id="KW-0812">Transmembrane</keyword>
<gene>
    <name evidence="2" type="ORF">BJY18_000927</name>
</gene>
<dbReference type="RefSeq" id="WP_184777936.1">
    <property type="nucleotide sequence ID" value="NZ_JACHMG010000001.1"/>
</dbReference>
<keyword evidence="1" id="KW-1133">Transmembrane helix</keyword>
<evidence type="ECO:0000313" key="2">
    <source>
        <dbReference type="EMBL" id="MBB4683442.1"/>
    </source>
</evidence>
<reference evidence="2 3" key="1">
    <citation type="submission" date="2020-08" db="EMBL/GenBank/DDBJ databases">
        <title>Sequencing the genomes of 1000 actinobacteria strains.</title>
        <authorList>
            <person name="Klenk H.-P."/>
        </authorList>
    </citation>
    <scope>NUCLEOTIDE SEQUENCE [LARGE SCALE GENOMIC DNA]</scope>
    <source>
        <strain evidence="2 3">DSM 45859</strain>
    </source>
</reference>
<comment type="caution">
    <text evidence="2">The sequence shown here is derived from an EMBL/GenBank/DDBJ whole genome shotgun (WGS) entry which is preliminary data.</text>
</comment>
<accession>A0A840IQG3</accession>
<organism evidence="2 3">
    <name type="scientific">Amycolatopsis jiangsuensis</name>
    <dbReference type="NCBI Taxonomy" id="1181879"/>
    <lineage>
        <taxon>Bacteria</taxon>
        <taxon>Bacillati</taxon>
        <taxon>Actinomycetota</taxon>
        <taxon>Actinomycetes</taxon>
        <taxon>Pseudonocardiales</taxon>
        <taxon>Pseudonocardiaceae</taxon>
        <taxon>Amycolatopsis</taxon>
    </lineage>
</organism>
<dbReference type="EMBL" id="JACHMG010000001">
    <property type="protein sequence ID" value="MBB4683442.1"/>
    <property type="molecule type" value="Genomic_DNA"/>
</dbReference>
<feature type="transmembrane region" description="Helical" evidence="1">
    <location>
        <begin position="136"/>
        <end position="153"/>
    </location>
</feature>
<protein>
    <recommendedName>
        <fullName evidence="4">DUF4267 domain-containing protein</fullName>
    </recommendedName>
</protein>
<feature type="transmembrane region" description="Helical" evidence="1">
    <location>
        <begin position="63"/>
        <end position="81"/>
    </location>
</feature>
<dbReference type="AlphaFoldDB" id="A0A840IQG3"/>
<feature type="transmembrane region" description="Helical" evidence="1">
    <location>
        <begin position="21"/>
        <end position="43"/>
    </location>
</feature>
<feature type="transmembrane region" description="Helical" evidence="1">
    <location>
        <begin position="93"/>
        <end position="116"/>
    </location>
</feature>
<proteinExistence type="predicted"/>
<keyword evidence="1" id="KW-0472">Membrane</keyword>